<accession>A0ABP9DA71</accession>
<protein>
    <submittedName>
        <fullName evidence="1">Uncharacterized protein</fullName>
    </submittedName>
</protein>
<name>A0ABP9DA71_9ACTN</name>
<evidence type="ECO:0000313" key="2">
    <source>
        <dbReference type="Proteomes" id="UP001501752"/>
    </source>
</evidence>
<keyword evidence="2" id="KW-1185">Reference proteome</keyword>
<dbReference type="Proteomes" id="UP001501752">
    <property type="component" value="Unassembled WGS sequence"/>
</dbReference>
<dbReference type="EMBL" id="BAABIS010000001">
    <property type="protein sequence ID" value="GAA4834494.1"/>
    <property type="molecule type" value="Genomic_DNA"/>
</dbReference>
<proteinExistence type="predicted"/>
<sequence>MTAPRTVLALEFRGVGDTADFGFLAAPGGPVDLVRVDPLVHHIEHPLLLTEHARLILDALPAAPDLVLAYCGTAALGLHICSVAGTPAVLVDPYPVTAADLRKDFARLCASSGIDPAGLLDPEREPDVARWESALLGSRDSMAEQYGGDDEAYELVDDLLDRYCGWLRFLRASMTAGPAATGGGISVITARPHPVLTPLLTAPAAARIHRVEAEGGLLDSPQVRKLLSAAVHGQEGT</sequence>
<dbReference type="RefSeq" id="WP_345695198.1">
    <property type="nucleotide sequence ID" value="NZ_BAABIS010000001.1"/>
</dbReference>
<reference evidence="2" key="1">
    <citation type="journal article" date="2019" name="Int. J. Syst. Evol. Microbiol.">
        <title>The Global Catalogue of Microorganisms (GCM) 10K type strain sequencing project: providing services to taxonomists for standard genome sequencing and annotation.</title>
        <authorList>
            <consortium name="The Broad Institute Genomics Platform"/>
            <consortium name="The Broad Institute Genome Sequencing Center for Infectious Disease"/>
            <person name="Wu L."/>
            <person name="Ma J."/>
        </authorList>
    </citation>
    <scope>NUCLEOTIDE SEQUENCE [LARGE SCALE GENOMIC DNA]</scope>
    <source>
        <strain evidence="2">JCM 13006</strain>
    </source>
</reference>
<organism evidence="1 2">
    <name type="scientific">Kitasatospora terrestris</name>
    <dbReference type="NCBI Taxonomy" id="258051"/>
    <lineage>
        <taxon>Bacteria</taxon>
        <taxon>Bacillati</taxon>
        <taxon>Actinomycetota</taxon>
        <taxon>Actinomycetes</taxon>
        <taxon>Kitasatosporales</taxon>
        <taxon>Streptomycetaceae</taxon>
        <taxon>Kitasatospora</taxon>
    </lineage>
</organism>
<comment type="caution">
    <text evidence="1">The sequence shown here is derived from an EMBL/GenBank/DDBJ whole genome shotgun (WGS) entry which is preliminary data.</text>
</comment>
<evidence type="ECO:0000313" key="1">
    <source>
        <dbReference type="EMBL" id="GAA4834494.1"/>
    </source>
</evidence>
<gene>
    <name evidence="1" type="ORF">GCM10023235_06310</name>
</gene>